<accession>A0A5J4PE42</accession>
<evidence type="ECO:0000256" key="1">
    <source>
        <dbReference type="SAM" id="MobiDB-lite"/>
    </source>
</evidence>
<dbReference type="AlphaFoldDB" id="A0A5J4PE42"/>
<evidence type="ECO:0000313" key="2">
    <source>
        <dbReference type="EMBL" id="KAA6307268.1"/>
    </source>
</evidence>
<comment type="caution">
    <text evidence="2">The sequence shown here is derived from an EMBL/GenBank/DDBJ whole genome shotgun (WGS) entry which is preliminary data.</text>
</comment>
<reference evidence="2" key="1">
    <citation type="submission" date="2019-03" db="EMBL/GenBank/DDBJ databases">
        <title>Single cell metagenomics reveals metabolic interactions within the superorganism composed of flagellate Streblomastix strix and complex community of Bacteroidetes bacteria on its surface.</title>
        <authorList>
            <person name="Treitli S.C."/>
            <person name="Kolisko M."/>
            <person name="Husnik F."/>
            <person name="Keeling P."/>
            <person name="Hampl V."/>
        </authorList>
    </citation>
    <scope>NUCLEOTIDE SEQUENCE</scope>
    <source>
        <strain evidence="2">STM</strain>
    </source>
</reference>
<sequence>ERFKSEDICGLHTKSGRDRKSIIVESQDKESILAAIKSNCQVCKPLNQNGRPKAGKKYAGQSSVNF</sequence>
<proteinExistence type="predicted"/>
<organism evidence="2">
    <name type="scientific">termite gut metagenome</name>
    <dbReference type="NCBI Taxonomy" id="433724"/>
    <lineage>
        <taxon>unclassified sequences</taxon>
        <taxon>metagenomes</taxon>
        <taxon>organismal metagenomes</taxon>
    </lineage>
</organism>
<gene>
    <name evidence="2" type="ORF">EZS27_041063</name>
</gene>
<dbReference type="EMBL" id="SNRY01009294">
    <property type="protein sequence ID" value="KAA6307268.1"/>
    <property type="molecule type" value="Genomic_DNA"/>
</dbReference>
<feature type="non-terminal residue" evidence="2">
    <location>
        <position position="1"/>
    </location>
</feature>
<protein>
    <submittedName>
        <fullName evidence="2">Uncharacterized protein</fullName>
    </submittedName>
</protein>
<feature type="region of interest" description="Disordered" evidence="1">
    <location>
        <begin position="47"/>
        <end position="66"/>
    </location>
</feature>
<name>A0A5J4PE42_9ZZZZ</name>